<dbReference type="AlphaFoldDB" id="A0A146KAA9"/>
<organism evidence="2">
    <name type="scientific">Trepomonas sp. PC1</name>
    <dbReference type="NCBI Taxonomy" id="1076344"/>
    <lineage>
        <taxon>Eukaryota</taxon>
        <taxon>Metamonada</taxon>
        <taxon>Diplomonadida</taxon>
        <taxon>Hexamitidae</taxon>
        <taxon>Hexamitinae</taxon>
        <taxon>Trepomonas</taxon>
    </lineage>
</organism>
<evidence type="ECO:0008006" key="3">
    <source>
        <dbReference type="Google" id="ProtNLM"/>
    </source>
</evidence>
<reference evidence="2" key="1">
    <citation type="submission" date="2015-07" db="EMBL/GenBank/DDBJ databases">
        <title>Adaptation to a free-living lifestyle via gene acquisitions in the diplomonad Trepomonas sp. PC1.</title>
        <authorList>
            <person name="Xu F."/>
            <person name="Jerlstrom-Hultqvist J."/>
            <person name="Kolisko M."/>
            <person name="Simpson A.G.B."/>
            <person name="Roger A.J."/>
            <person name="Svard S.G."/>
            <person name="Andersson J.O."/>
        </authorList>
    </citation>
    <scope>NUCLEOTIDE SEQUENCE</scope>
    <source>
        <strain evidence="2">PC1</strain>
    </source>
</reference>
<proteinExistence type="predicted"/>
<dbReference type="EMBL" id="GDID01003931">
    <property type="protein sequence ID" value="JAP92675.1"/>
    <property type="molecule type" value="Transcribed_RNA"/>
</dbReference>
<keyword evidence="1" id="KW-1133">Transmembrane helix</keyword>
<keyword evidence="1" id="KW-0472">Membrane</keyword>
<name>A0A146KAA9_9EUKA</name>
<feature type="non-terminal residue" evidence="2">
    <location>
        <position position="1"/>
    </location>
</feature>
<sequence length="533" mass="61478">FLSTLLHINRYVTELTEIKNCYTTLSATYLFNQNKQIRVQFDSYNNDECNQFPRGVQGFLKLDTESFNVTTIVMDYNYQSTTEIWFDCPTCDVFTASTSSTLIIESKGFYTTVVSGKVYLEEQSTMDCFYTHRANPFQSLLQLYPDKTCFRAAPTGRCAVTEYNAGFAFTLVNVELYLETTASYQMLQGTDLQYDSGYFISCFANDLEFLRDQILGGTLNLIVDYLDIRSTLSVYTQRFEAPTYAAGYDDVSCTLTVQDFQVDGVPNLVGNGYSQTLGSLGHSSIGYLYAYNKDGVEAYIFPNTMTFQYDTATQYFWCGEYLEAEKYKNCTDNITNIKDDFENFEFYILYSIVVDSKVAFAYTFNLNLVRLASVKEVIASIKNNVLSMSLTYFGSDNYFNGNRRIYIQVYGQDEMYNPIPVFLKLVKFTPLQTDFQFEFTQEQTDTLLDTAYQMVLFGFQNGTKIEEVQVFNLIAREILIDTWYYLQILGFSLLAMVVICIAQYILISVKQYHQANRKLKIKIKQKTDYDFME</sequence>
<evidence type="ECO:0000256" key="1">
    <source>
        <dbReference type="SAM" id="Phobius"/>
    </source>
</evidence>
<evidence type="ECO:0000313" key="2">
    <source>
        <dbReference type="EMBL" id="JAP92675.1"/>
    </source>
</evidence>
<keyword evidence="1" id="KW-0812">Transmembrane</keyword>
<protein>
    <recommendedName>
        <fullName evidence="3">Transmembrane protein</fullName>
    </recommendedName>
</protein>
<feature type="transmembrane region" description="Helical" evidence="1">
    <location>
        <begin position="483"/>
        <end position="507"/>
    </location>
</feature>
<gene>
    <name evidence="2" type="ORF">TPC1_15303</name>
</gene>
<accession>A0A146KAA9</accession>